<evidence type="ECO:0000256" key="3">
    <source>
        <dbReference type="ARBA" id="ARBA00022559"/>
    </source>
</evidence>
<keyword evidence="5 13" id="KW-0560">Oxidoreductase</keyword>
<evidence type="ECO:0000256" key="11">
    <source>
        <dbReference type="ARBA" id="ARBA00049091"/>
    </source>
</evidence>
<reference evidence="14" key="1">
    <citation type="journal article" date="2019" name="Int. J. Syst. Evol. Microbiol.">
        <title>The Global Catalogue of Microorganisms (GCM) 10K type strain sequencing project: providing services to taxonomists for standard genome sequencing and annotation.</title>
        <authorList>
            <consortium name="The Broad Institute Genomics Platform"/>
            <consortium name="The Broad Institute Genome Sequencing Center for Infectious Disease"/>
            <person name="Wu L."/>
            <person name="Ma J."/>
        </authorList>
    </citation>
    <scope>NUCLEOTIDE SEQUENCE [LARGE SCALE GENOMIC DNA]</scope>
    <source>
        <strain evidence="14">CCUG 42722</strain>
    </source>
</reference>
<comment type="similarity">
    <text evidence="9">Belongs to the peroxiredoxin family. BCP/PrxQ subfamily.</text>
</comment>
<evidence type="ECO:0000256" key="5">
    <source>
        <dbReference type="ARBA" id="ARBA00023002"/>
    </source>
</evidence>
<dbReference type="Pfam" id="PF00578">
    <property type="entry name" value="AhpC-TSA"/>
    <property type="match status" value="1"/>
</dbReference>
<dbReference type="SUPFAM" id="SSF52833">
    <property type="entry name" value="Thioredoxin-like"/>
    <property type="match status" value="1"/>
</dbReference>
<comment type="catalytic activity">
    <reaction evidence="11">
        <text>a hydroperoxide + [thioredoxin]-dithiol = an alcohol + [thioredoxin]-disulfide + H2O</text>
        <dbReference type="Rhea" id="RHEA:62620"/>
        <dbReference type="Rhea" id="RHEA-COMP:10698"/>
        <dbReference type="Rhea" id="RHEA-COMP:10700"/>
        <dbReference type="ChEBI" id="CHEBI:15377"/>
        <dbReference type="ChEBI" id="CHEBI:29950"/>
        <dbReference type="ChEBI" id="CHEBI:30879"/>
        <dbReference type="ChEBI" id="CHEBI:35924"/>
        <dbReference type="ChEBI" id="CHEBI:50058"/>
        <dbReference type="EC" id="1.11.1.24"/>
    </reaction>
</comment>
<evidence type="ECO:0000259" key="12">
    <source>
        <dbReference type="PROSITE" id="PS51352"/>
    </source>
</evidence>
<dbReference type="EC" id="1.11.1.24" evidence="2"/>
<organism evidence="13 14">
    <name type="scientific">Promicromonospora alba</name>
    <dbReference type="NCBI Taxonomy" id="1616110"/>
    <lineage>
        <taxon>Bacteria</taxon>
        <taxon>Bacillati</taxon>
        <taxon>Actinomycetota</taxon>
        <taxon>Actinomycetes</taxon>
        <taxon>Micrococcales</taxon>
        <taxon>Promicromonosporaceae</taxon>
        <taxon>Promicromonospora</taxon>
    </lineage>
</organism>
<evidence type="ECO:0000256" key="4">
    <source>
        <dbReference type="ARBA" id="ARBA00022862"/>
    </source>
</evidence>
<dbReference type="PANTHER" id="PTHR42801:SF4">
    <property type="entry name" value="AHPC_TSA FAMILY PROTEIN"/>
    <property type="match status" value="1"/>
</dbReference>
<evidence type="ECO:0000313" key="13">
    <source>
        <dbReference type="EMBL" id="MFC4627340.1"/>
    </source>
</evidence>
<evidence type="ECO:0000256" key="6">
    <source>
        <dbReference type="ARBA" id="ARBA00023157"/>
    </source>
</evidence>
<dbReference type="RefSeq" id="WP_377132387.1">
    <property type="nucleotide sequence ID" value="NZ_JBHSFI010000002.1"/>
</dbReference>
<comment type="caution">
    <text evidence="13">The sequence shown here is derived from an EMBL/GenBank/DDBJ whole genome shotgun (WGS) entry which is preliminary data.</text>
</comment>
<evidence type="ECO:0000256" key="2">
    <source>
        <dbReference type="ARBA" id="ARBA00013017"/>
    </source>
</evidence>
<evidence type="ECO:0000256" key="9">
    <source>
        <dbReference type="ARBA" id="ARBA00038489"/>
    </source>
</evidence>
<gene>
    <name evidence="13" type="ORF">ACFO6V_03785</name>
</gene>
<dbReference type="PROSITE" id="PS51352">
    <property type="entry name" value="THIOREDOXIN_2"/>
    <property type="match status" value="1"/>
</dbReference>
<evidence type="ECO:0000313" key="14">
    <source>
        <dbReference type="Proteomes" id="UP001596011"/>
    </source>
</evidence>
<evidence type="ECO:0000256" key="10">
    <source>
        <dbReference type="ARBA" id="ARBA00041373"/>
    </source>
</evidence>
<dbReference type="GO" id="GO:0140824">
    <property type="term" value="F:thioredoxin-dependent peroxiredoxin activity"/>
    <property type="evidence" value="ECO:0007669"/>
    <property type="project" value="UniProtKB-EC"/>
</dbReference>
<evidence type="ECO:0000256" key="8">
    <source>
        <dbReference type="ARBA" id="ARBA00032824"/>
    </source>
</evidence>
<keyword evidence="7" id="KW-0676">Redox-active center</keyword>
<dbReference type="InterPro" id="IPR036249">
    <property type="entry name" value="Thioredoxin-like_sf"/>
</dbReference>
<protein>
    <recommendedName>
        <fullName evidence="2">thioredoxin-dependent peroxiredoxin</fullName>
        <ecNumber evidence="2">1.11.1.24</ecNumber>
    </recommendedName>
    <alternativeName>
        <fullName evidence="10">Bacterioferritin comigratory protein</fullName>
    </alternativeName>
    <alternativeName>
        <fullName evidence="8">Thioredoxin peroxidase</fullName>
    </alternativeName>
</protein>
<keyword evidence="6" id="KW-1015">Disulfide bond</keyword>
<proteinExistence type="inferred from homology"/>
<comment type="function">
    <text evidence="1">Thiol-specific peroxidase that catalyzes the reduction of hydrogen peroxide and organic hydroperoxides to water and alcohols, respectively. Plays a role in cell protection against oxidative stress by detoxifying peroxides and as sensor of hydrogen peroxide-mediated signaling events.</text>
</comment>
<dbReference type="InterPro" id="IPR000866">
    <property type="entry name" value="AhpC/TSA"/>
</dbReference>
<keyword evidence="4" id="KW-0049">Antioxidant</keyword>
<keyword evidence="14" id="KW-1185">Reference proteome</keyword>
<accession>A0ABV9HDM4</accession>
<keyword evidence="3 13" id="KW-0575">Peroxidase</keyword>
<dbReference type="Gene3D" id="3.40.30.10">
    <property type="entry name" value="Glutaredoxin"/>
    <property type="match status" value="1"/>
</dbReference>
<dbReference type="PANTHER" id="PTHR42801">
    <property type="entry name" value="THIOREDOXIN-DEPENDENT PEROXIDE REDUCTASE"/>
    <property type="match status" value="1"/>
</dbReference>
<dbReference type="Proteomes" id="UP001596011">
    <property type="component" value="Unassembled WGS sequence"/>
</dbReference>
<feature type="domain" description="Thioredoxin" evidence="12">
    <location>
        <begin position="2"/>
        <end position="153"/>
    </location>
</feature>
<evidence type="ECO:0000256" key="1">
    <source>
        <dbReference type="ARBA" id="ARBA00003330"/>
    </source>
</evidence>
<dbReference type="InterPro" id="IPR013766">
    <property type="entry name" value="Thioredoxin_domain"/>
</dbReference>
<name>A0ABV9HDM4_9MICO</name>
<evidence type="ECO:0000256" key="7">
    <source>
        <dbReference type="ARBA" id="ARBA00023284"/>
    </source>
</evidence>
<sequence length="158" mass="16914">MLETGSVLPDLELEDTAGRPVRLADYRGTASVLLYFMRSVTCPVCAMHVKDLAARAADLAAADIRVLIVVPEGRSEAAAWQARRELPFEVVTGRHGSPHESVGLMRKVFGAMQQSGSLLVDRDGVVRHAHAATLPTGSYDRKGITEAIADLPLADPLG</sequence>
<dbReference type="EMBL" id="JBHSFI010000002">
    <property type="protein sequence ID" value="MFC4627340.1"/>
    <property type="molecule type" value="Genomic_DNA"/>
</dbReference>
<dbReference type="InterPro" id="IPR050924">
    <property type="entry name" value="Peroxiredoxin_BCP/PrxQ"/>
</dbReference>